<dbReference type="EMBL" id="JADJNC010000044">
    <property type="protein sequence ID" value="MBK7424720.1"/>
    <property type="molecule type" value="Genomic_DNA"/>
</dbReference>
<dbReference type="Proteomes" id="UP000886602">
    <property type="component" value="Unassembled WGS sequence"/>
</dbReference>
<accession>A0A9D7F9K8</accession>
<organism evidence="1 2">
    <name type="scientific">Candidatus Propionivibrio dominans</name>
    <dbReference type="NCBI Taxonomy" id="2954373"/>
    <lineage>
        <taxon>Bacteria</taxon>
        <taxon>Pseudomonadati</taxon>
        <taxon>Pseudomonadota</taxon>
        <taxon>Betaproteobacteria</taxon>
        <taxon>Rhodocyclales</taxon>
        <taxon>Rhodocyclaceae</taxon>
        <taxon>Propionivibrio</taxon>
    </lineage>
</organism>
<reference evidence="1" key="1">
    <citation type="submission" date="2020-10" db="EMBL/GenBank/DDBJ databases">
        <title>Connecting structure to function with the recovery of over 1000 high-quality activated sludge metagenome-assembled genomes encoding full-length rRNA genes using long-read sequencing.</title>
        <authorList>
            <person name="Singleton C.M."/>
            <person name="Petriglieri F."/>
            <person name="Kristensen J.M."/>
            <person name="Kirkegaard R.H."/>
            <person name="Michaelsen T.Y."/>
            <person name="Andersen M.H."/>
            <person name="Karst S.M."/>
            <person name="Dueholm M.S."/>
            <person name="Nielsen P.H."/>
            <person name="Albertsen M."/>
        </authorList>
    </citation>
    <scope>NUCLEOTIDE SEQUENCE</scope>
    <source>
        <strain evidence="1">EsbW_18-Q3-R4-48_MAXAC.044</strain>
    </source>
</reference>
<name>A0A9D7F9K8_9RHOO</name>
<comment type="caution">
    <text evidence="1">The sequence shown here is derived from an EMBL/GenBank/DDBJ whole genome shotgun (WGS) entry which is preliminary data.</text>
</comment>
<proteinExistence type="predicted"/>
<evidence type="ECO:0000313" key="1">
    <source>
        <dbReference type="EMBL" id="MBK7424720.1"/>
    </source>
</evidence>
<sequence>MATEQKYVFITMNLRGNDADDVAQAFDEVVRLIQQGNTSGQCSNSTHAFHFNVIDPYPWPTTETAWERVNALVCRDAVHHRPPIAYFISNTDLLSLALIEKMHANQHKINDVASALEISRIDLLDIMQNRNGDRAARPNPMFCGAWRPTLNFP</sequence>
<protein>
    <submittedName>
        <fullName evidence="1">Uncharacterized protein</fullName>
    </submittedName>
</protein>
<gene>
    <name evidence="1" type="ORF">IPJ48_17460</name>
</gene>
<dbReference type="AlphaFoldDB" id="A0A9D7F9K8"/>
<evidence type="ECO:0000313" key="2">
    <source>
        <dbReference type="Proteomes" id="UP000886602"/>
    </source>
</evidence>